<evidence type="ECO:0000256" key="1">
    <source>
        <dbReference type="SAM" id="MobiDB-lite"/>
    </source>
</evidence>
<evidence type="ECO:0000313" key="2">
    <source>
        <dbReference type="EnsemblMetazoa" id="AMEM017880-PA"/>
    </source>
</evidence>
<dbReference type="AlphaFoldDB" id="A0A182VNA5"/>
<feature type="region of interest" description="Disordered" evidence="1">
    <location>
        <begin position="1"/>
        <end position="40"/>
    </location>
</feature>
<dbReference type="Proteomes" id="UP000075903">
    <property type="component" value="Unassembled WGS sequence"/>
</dbReference>
<feature type="region of interest" description="Disordered" evidence="1">
    <location>
        <begin position="84"/>
        <end position="152"/>
    </location>
</feature>
<reference evidence="2" key="1">
    <citation type="submission" date="2020-05" db="UniProtKB">
        <authorList>
            <consortium name="EnsemblMetazoa"/>
        </authorList>
    </citation>
    <scope>IDENTIFICATION</scope>
    <source>
        <strain evidence="2">MAF</strain>
    </source>
</reference>
<name>A0A182VNA5_ANOME</name>
<protein>
    <submittedName>
        <fullName evidence="2">Uncharacterized protein</fullName>
    </submittedName>
</protein>
<feature type="compositionally biased region" description="Basic and acidic residues" evidence="1">
    <location>
        <begin position="131"/>
        <end position="152"/>
    </location>
</feature>
<accession>A0A182VNA5</accession>
<organism evidence="2 3">
    <name type="scientific">Anopheles merus</name>
    <name type="common">Mosquito</name>
    <dbReference type="NCBI Taxonomy" id="30066"/>
    <lineage>
        <taxon>Eukaryota</taxon>
        <taxon>Metazoa</taxon>
        <taxon>Ecdysozoa</taxon>
        <taxon>Arthropoda</taxon>
        <taxon>Hexapoda</taxon>
        <taxon>Insecta</taxon>
        <taxon>Pterygota</taxon>
        <taxon>Neoptera</taxon>
        <taxon>Endopterygota</taxon>
        <taxon>Diptera</taxon>
        <taxon>Nematocera</taxon>
        <taxon>Culicoidea</taxon>
        <taxon>Culicidae</taxon>
        <taxon>Anophelinae</taxon>
        <taxon>Anopheles</taxon>
    </lineage>
</organism>
<dbReference type="VEuPathDB" id="VectorBase:AMEM017880"/>
<feature type="compositionally biased region" description="Basic and acidic residues" evidence="1">
    <location>
        <begin position="8"/>
        <end position="21"/>
    </location>
</feature>
<dbReference type="EnsemblMetazoa" id="AMEM017880-RA">
    <property type="protein sequence ID" value="AMEM017880-PA"/>
    <property type="gene ID" value="AMEM017880"/>
</dbReference>
<proteinExistence type="predicted"/>
<sequence>MGSRSTKRSNESESKREGGSERRKRRSRLHVSSNGGRVARLVPGMGLFDQQTAGQMLAKVAEQLLGRAGTVGQLQLLQVAQLDQAGQAGRGEQRAAGQGQHLQVAHRAEMLQAKVPDLGAPAQEQGGQRQHRGDVAHADVDKYKTGGNQHKD</sequence>
<keyword evidence="3" id="KW-1185">Reference proteome</keyword>
<evidence type="ECO:0000313" key="3">
    <source>
        <dbReference type="Proteomes" id="UP000075903"/>
    </source>
</evidence>